<feature type="compositionally biased region" description="Low complexity" evidence="1">
    <location>
        <begin position="250"/>
        <end position="262"/>
    </location>
</feature>
<dbReference type="GeneID" id="63682574"/>
<feature type="transmembrane region" description="Helical" evidence="2">
    <location>
        <begin position="62"/>
        <end position="85"/>
    </location>
</feature>
<evidence type="ECO:0000313" key="4">
    <source>
        <dbReference type="Proteomes" id="UP000030653"/>
    </source>
</evidence>
<reference evidence="3 4" key="1">
    <citation type="journal article" date="2012" name="Science">
        <title>The Paleozoic origin of enzymatic lignin decomposition reconstructed from 31 fungal genomes.</title>
        <authorList>
            <person name="Floudas D."/>
            <person name="Binder M."/>
            <person name="Riley R."/>
            <person name="Barry K."/>
            <person name="Blanchette R.A."/>
            <person name="Henrissat B."/>
            <person name="Martinez A.T."/>
            <person name="Otillar R."/>
            <person name="Spatafora J.W."/>
            <person name="Yadav J.S."/>
            <person name="Aerts A."/>
            <person name="Benoit I."/>
            <person name="Boyd A."/>
            <person name="Carlson A."/>
            <person name="Copeland A."/>
            <person name="Coutinho P.M."/>
            <person name="de Vries R.P."/>
            <person name="Ferreira P."/>
            <person name="Findley K."/>
            <person name="Foster B."/>
            <person name="Gaskell J."/>
            <person name="Glotzer D."/>
            <person name="Gorecki P."/>
            <person name="Heitman J."/>
            <person name="Hesse C."/>
            <person name="Hori C."/>
            <person name="Igarashi K."/>
            <person name="Jurgens J.A."/>
            <person name="Kallen N."/>
            <person name="Kersten P."/>
            <person name="Kohler A."/>
            <person name="Kuees U."/>
            <person name="Kumar T.K.A."/>
            <person name="Kuo A."/>
            <person name="LaButti K."/>
            <person name="Larrondo L.F."/>
            <person name="Lindquist E."/>
            <person name="Ling A."/>
            <person name="Lombard V."/>
            <person name="Lucas S."/>
            <person name="Lundell T."/>
            <person name="Martin R."/>
            <person name="McLaughlin D.J."/>
            <person name="Morgenstern I."/>
            <person name="Morin E."/>
            <person name="Murat C."/>
            <person name="Nagy L.G."/>
            <person name="Nolan M."/>
            <person name="Ohm R.A."/>
            <person name="Patyshakuliyeva A."/>
            <person name="Rokas A."/>
            <person name="Ruiz-Duenas F.J."/>
            <person name="Sabat G."/>
            <person name="Salamov A."/>
            <person name="Samejima M."/>
            <person name="Schmutz J."/>
            <person name="Slot J.C."/>
            <person name="St John F."/>
            <person name="Stenlid J."/>
            <person name="Sun H."/>
            <person name="Sun S."/>
            <person name="Syed K."/>
            <person name="Tsang A."/>
            <person name="Wiebenga A."/>
            <person name="Young D."/>
            <person name="Pisabarro A."/>
            <person name="Eastwood D.C."/>
            <person name="Martin F."/>
            <person name="Cullen D."/>
            <person name="Grigoriev I.V."/>
            <person name="Hibbett D.S."/>
        </authorList>
    </citation>
    <scope>NUCLEOTIDE SEQUENCE [LARGE SCALE GENOMIC DNA]</scope>
    <source>
        <strain evidence="3 4">DJM-731 SS1</strain>
    </source>
</reference>
<evidence type="ECO:0008006" key="5">
    <source>
        <dbReference type="Google" id="ProtNLM"/>
    </source>
</evidence>
<keyword evidence="2" id="KW-0812">Transmembrane</keyword>
<keyword evidence="4" id="KW-1185">Reference proteome</keyword>
<dbReference type="Proteomes" id="UP000030653">
    <property type="component" value="Unassembled WGS sequence"/>
</dbReference>
<feature type="region of interest" description="Disordered" evidence="1">
    <location>
        <begin position="127"/>
        <end position="163"/>
    </location>
</feature>
<organism evidence="3 4">
    <name type="scientific">Dacryopinax primogenitus (strain DJM 731)</name>
    <name type="common">Brown rot fungus</name>
    <dbReference type="NCBI Taxonomy" id="1858805"/>
    <lineage>
        <taxon>Eukaryota</taxon>
        <taxon>Fungi</taxon>
        <taxon>Dikarya</taxon>
        <taxon>Basidiomycota</taxon>
        <taxon>Agaricomycotina</taxon>
        <taxon>Dacrymycetes</taxon>
        <taxon>Dacrymycetales</taxon>
        <taxon>Dacrymycetaceae</taxon>
        <taxon>Dacryopinax</taxon>
    </lineage>
</organism>
<feature type="compositionally biased region" description="Polar residues" evidence="1">
    <location>
        <begin position="36"/>
        <end position="45"/>
    </location>
</feature>
<feature type="compositionally biased region" description="Basic and acidic residues" evidence="1">
    <location>
        <begin position="184"/>
        <end position="197"/>
    </location>
</feature>
<evidence type="ECO:0000256" key="2">
    <source>
        <dbReference type="SAM" id="Phobius"/>
    </source>
</evidence>
<dbReference type="OrthoDB" id="3366022at2759"/>
<sequence length="262" mass="27764">MAPLLVRLSSIALSNAGITETTSQSNATSLPPCPDSPSSGAFSNSCNPTPDDYPAHYSAGQLGVIGFVSCAAVLVAAGGFLWWAYKGRRRAANPTTTSVSVGLPPAIGAQPVPQTVRIPRSAFARRKKRVPALARTPRDNTSEHSHELQPNPAPARNPDGTIRDEWDEEGLETMATWETVDTLVGEKPEGEEGKDETGVGEVPIAIQRLTLGPVAETREVLAEPTPPSPAYHPPGAQRSQYVPVPEVDPKTPTTPSHPSTSR</sequence>
<dbReference type="RefSeq" id="XP_040626793.1">
    <property type="nucleotide sequence ID" value="XM_040767512.1"/>
</dbReference>
<keyword evidence="2" id="KW-1133">Transmembrane helix</keyword>
<feature type="region of interest" description="Disordered" evidence="1">
    <location>
        <begin position="184"/>
        <end position="262"/>
    </location>
</feature>
<evidence type="ECO:0000313" key="3">
    <source>
        <dbReference type="EMBL" id="EJT99895.1"/>
    </source>
</evidence>
<gene>
    <name evidence="3" type="ORF">DACRYDRAFT_101033</name>
</gene>
<dbReference type="HOGENOM" id="CLU_1061824_0_0_1"/>
<feature type="compositionally biased region" description="Basic and acidic residues" evidence="1">
    <location>
        <begin position="136"/>
        <end position="147"/>
    </location>
</feature>
<name>M5FRR0_DACPD</name>
<keyword evidence="2" id="KW-0472">Membrane</keyword>
<protein>
    <recommendedName>
        <fullName evidence="5">Transmembrane protein</fullName>
    </recommendedName>
</protein>
<feature type="region of interest" description="Disordered" evidence="1">
    <location>
        <begin position="22"/>
        <end position="45"/>
    </location>
</feature>
<accession>M5FRR0</accession>
<evidence type="ECO:0000256" key="1">
    <source>
        <dbReference type="SAM" id="MobiDB-lite"/>
    </source>
</evidence>
<dbReference type="EMBL" id="JH795868">
    <property type="protein sequence ID" value="EJT99895.1"/>
    <property type="molecule type" value="Genomic_DNA"/>
</dbReference>
<dbReference type="AlphaFoldDB" id="M5FRR0"/>
<proteinExistence type="predicted"/>